<dbReference type="EMBL" id="BQXO01000005">
    <property type="protein sequence ID" value="GKT06346.1"/>
    <property type="molecule type" value="Genomic_DNA"/>
</dbReference>
<gene>
    <name evidence="1" type="ORF">JCM31185_16330</name>
</gene>
<proteinExistence type="predicted"/>
<dbReference type="RefSeq" id="WP_407884414.1">
    <property type="nucleotide sequence ID" value="NZ_BQXO01000005.1"/>
</dbReference>
<evidence type="ECO:0000313" key="1">
    <source>
        <dbReference type="EMBL" id="GKT06346.1"/>
    </source>
</evidence>
<reference evidence="1 2" key="1">
    <citation type="submission" date="2022-03" db="EMBL/GenBank/DDBJ databases">
        <title>Draft genome sequence of Furfurilactobacillus curtus JCM 31185.</title>
        <authorList>
            <person name="Suzuki S."/>
            <person name="Endo A."/>
            <person name="Kajikawa A."/>
        </authorList>
    </citation>
    <scope>NUCLEOTIDE SEQUENCE [LARGE SCALE GENOMIC DNA]</scope>
    <source>
        <strain evidence="1 2">JCM 31185</strain>
    </source>
</reference>
<comment type="caution">
    <text evidence="1">The sequence shown here is derived from an EMBL/GenBank/DDBJ whole genome shotgun (WGS) entry which is preliminary data.</text>
</comment>
<organism evidence="1 2">
    <name type="scientific">Furfurilactobacillus curtus</name>
    <dbReference type="NCBI Taxonomy" id="1746200"/>
    <lineage>
        <taxon>Bacteria</taxon>
        <taxon>Bacillati</taxon>
        <taxon>Bacillota</taxon>
        <taxon>Bacilli</taxon>
        <taxon>Lactobacillales</taxon>
        <taxon>Lactobacillaceae</taxon>
        <taxon>Furfurilactobacillus</taxon>
    </lineage>
</organism>
<keyword evidence="2" id="KW-1185">Reference proteome</keyword>
<evidence type="ECO:0000313" key="2">
    <source>
        <dbReference type="Proteomes" id="UP001628078"/>
    </source>
</evidence>
<dbReference type="Proteomes" id="UP001628078">
    <property type="component" value="Unassembled WGS sequence"/>
</dbReference>
<name>A0ABQ5JPB6_9LACO</name>
<protein>
    <submittedName>
        <fullName evidence="1">Uncharacterized protein</fullName>
    </submittedName>
</protein>
<accession>A0ABQ5JPB6</accession>
<sequence>MRQRHLQASCSQSLQGQDDQLGAYEIDVTELGSGFYQFDVHSPEFTGSIVEARRHDGLFATVIDGKQRTIKLVD</sequence>